<keyword evidence="1" id="KW-0812">Transmembrane</keyword>
<evidence type="ECO:0000313" key="3">
    <source>
        <dbReference type="Proteomes" id="UP000094769"/>
    </source>
</evidence>
<sequence length="169" mass="18424">MQLSNNHNSLLWALLGSLFAAICLVALYKTWPILFPNTVLKTAVDPTCDLRAGACMTQLNDGGSVSFSIEPRDIPVVKPLQLRVNLAGIRATSIEVDFGGVDMNMGFNRSKLSRVADGVFSGQAMLPVCVWDAMEWEAQVLIDTHKGLISVPYRFITVRPGVSLLESDS</sequence>
<dbReference type="EMBL" id="MARB01000030">
    <property type="protein sequence ID" value="ODJ86000.1"/>
    <property type="molecule type" value="Genomic_DNA"/>
</dbReference>
<organism evidence="2 3">
    <name type="scientific">Candidatus Thiodiazotropha endolucinida</name>
    <dbReference type="NCBI Taxonomy" id="1655433"/>
    <lineage>
        <taxon>Bacteria</taxon>
        <taxon>Pseudomonadati</taxon>
        <taxon>Pseudomonadota</taxon>
        <taxon>Gammaproteobacteria</taxon>
        <taxon>Chromatiales</taxon>
        <taxon>Sedimenticolaceae</taxon>
        <taxon>Candidatus Thiodiazotropha</taxon>
    </lineage>
</organism>
<keyword evidence="3" id="KW-1185">Reference proteome</keyword>
<keyword evidence="1" id="KW-0472">Membrane</keyword>
<proteinExistence type="predicted"/>
<protein>
    <submittedName>
        <fullName evidence="2">Uncharacterized protein</fullName>
    </submittedName>
</protein>
<dbReference type="AlphaFoldDB" id="A0A7Z0VIA5"/>
<evidence type="ECO:0000313" key="2">
    <source>
        <dbReference type="EMBL" id="ODJ86000.1"/>
    </source>
</evidence>
<evidence type="ECO:0000256" key="1">
    <source>
        <dbReference type="SAM" id="Phobius"/>
    </source>
</evidence>
<dbReference type="OrthoDB" id="5917490at2"/>
<dbReference type="Proteomes" id="UP000094769">
    <property type="component" value="Unassembled WGS sequence"/>
</dbReference>
<comment type="caution">
    <text evidence="2">The sequence shown here is derived from an EMBL/GenBank/DDBJ whole genome shotgun (WGS) entry which is preliminary data.</text>
</comment>
<name>A0A7Z0VIA5_9GAMM</name>
<keyword evidence="1" id="KW-1133">Transmembrane helix</keyword>
<reference evidence="2 3" key="1">
    <citation type="submission" date="2016-06" db="EMBL/GenBank/DDBJ databases">
        <title>Genome sequence of endosymbiont of Candidatus Endolucinida thiodiazotropha.</title>
        <authorList>
            <person name="Poehlein A."/>
            <person name="Koenig S."/>
            <person name="Heiden S.E."/>
            <person name="Thuermer A."/>
            <person name="Voget S."/>
            <person name="Daniel R."/>
            <person name="Markert S."/>
            <person name="Gros O."/>
            <person name="Schweder T."/>
        </authorList>
    </citation>
    <scope>NUCLEOTIDE SEQUENCE [LARGE SCALE GENOMIC DNA]</scope>
    <source>
        <strain evidence="2 3">COS</strain>
    </source>
</reference>
<gene>
    <name evidence="2" type="ORF">CODIS_38060</name>
</gene>
<dbReference type="RefSeq" id="WP_069128054.1">
    <property type="nucleotide sequence ID" value="NZ_MARB01000030.1"/>
</dbReference>
<accession>A0A7Z0VIA5</accession>
<feature type="transmembrane region" description="Helical" evidence="1">
    <location>
        <begin position="12"/>
        <end position="31"/>
    </location>
</feature>